<evidence type="ECO:0000313" key="6">
    <source>
        <dbReference type="EMBL" id="WNG52639.1"/>
    </source>
</evidence>
<proteinExistence type="inferred from homology"/>
<keyword evidence="7" id="KW-1185">Reference proteome</keyword>
<dbReference type="Pfam" id="PF00005">
    <property type="entry name" value="ABC_tran"/>
    <property type="match status" value="1"/>
</dbReference>
<dbReference type="InterPro" id="IPR050153">
    <property type="entry name" value="Metal_Ion_Import_ABC"/>
</dbReference>
<dbReference type="Proteomes" id="UP001611383">
    <property type="component" value="Chromosome"/>
</dbReference>
<accession>A0ABY9XB59</accession>
<protein>
    <submittedName>
        <fullName evidence="6">ABC transporter ATP-binding protein</fullName>
    </submittedName>
</protein>
<evidence type="ECO:0000256" key="1">
    <source>
        <dbReference type="ARBA" id="ARBA00005417"/>
    </source>
</evidence>
<evidence type="ECO:0000256" key="4">
    <source>
        <dbReference type="ARBA" id="ARBA00022840"/>
    </source>
</evidence>
<evidence type="ECO:0000256" key="2">
    <source>
        <dbReference type="ARBA" id="ARBA00022448"/>
    </source>
</evidence>
<dbReference type="PANTHER" id="PTHR42734:SF6">
    <property type="entry name" value="MOLYBDATE IMPORT ATP-BINDING PROTEIN MOLC"/>
    <property type="match status" value="1"/>
</dbReference>
<gene>
    <name evidence="6" type="ORF">F0U60_28590</name>
</gene>
<reference evidence="6 7" key="1">
    <citation type="submission" date="2019-08" db="EMBL/GenBank/DDBJ databases">
        <title>Archangium and Cystobacter genomes.</title>
        <authorList>
            <person name="Chen I.-C.K."/>
            <person name="Wielgoss S."/>
        </authorList>
    </citation>
    <scope>NUCLEOTIDE SEQUENCE [LARGE SCALE GENOMIC DNA]</scope>
    <source>
        <strain evidence="6 7">Cbm 6</strain>
    </source>
</reference>
<feature type="domain" description="ABC transporter" evidence="5">
    <location>
        <begin position="1"/>
        <end position="207"/>
    </location>
</feature>
<keyword evidence="3" id="KW-0547">Nucleotide-binding</keyword>
<keyword evidence="2" id="KW-0813">Transport</keyword>
<name>A0ABY9XB59_9BACT</name>
<dbReference type="SMART" id="SM00382">
    <property type="entry name" value="AAA"/>
    <property type="match status" value="1"/>
</dbReference>
<sequence>MVAVLGPNAVGKSTLLQTLAGLHKATGNILLDGVELMTQSPGQRVRLVGYLPQTLPQPTSLVAYEAMLSAVRAVRPDLPTKRAESLVSETFNALGLSDLALRRLAEMSGGQRQMIGLAQVLVRKPRLLLLDEPTSALDLRWQLSVIKTVRTITTRDGAICLMAVHDINLAMRFCDVVIVLGKPGLLAAGPPAEVMTSDILREAYGVEGRVERCSLDMPVVLIDHAVETR</sequence>
<keyword evidence="4 6" id="KW-0067">ATP-binding</keyword>
<organism evidence="6 7">
    <name type="scientific">Archangium minus</name>
    <dbReference type="NCBI Taxonomy" id="83450"/>
    <lineage>
        <taxon>Bacteria</taxon>
        <taxon>Pseudomonadati</taxon>
        <taxon>Myxococcota</taxon>
        <taxon>Myxococcia</taxon>
        <taxon>Myxococcales</taxon>
        <taxon>Cystobacterineae</taxon>
        <taxon>Archangiaceae</taxon>
        <taxon>Archangium</taxon>
    </lineage>
</organism>
<dbReference type="Gene3D" id="3.40.50.300">
    <property type="entry name" value="P-loop containing nucleotide triphosphate hydrolases"/>
    <property type="match status" value="1"/>
</dbReference>
<dbReference type="GO" id="GO:0005524">
    <property type="term" value="F:ATP binding"/>
    <property type="evidence" value="ECO:0007669"/>
    <property type="project" value="UniProtKB-KW"/>
</dbReference>
<dbReference type="EMBL" id="CP043494">
    <property type="protein sequence ID" value="WNG52639.1"/>
    <property type="molecule type" value="Genomic_DNA"/>
</dbReference>
<evidence type="ECO:0000259" key="5">
    <source>
        <dbReference type="PROSITE" id="PS50893"/>
    </source>
</evidence>
<comment type="similarity">
    <text evidence="1">Belongs to the ABC transporter superfamily.</text>
</comment>
<dbReference type="PROSITE" id="PS50893">
    <property type="entry name" value="ABC_TRANSPORTER_2"/>
    <property type="match status" value="1"/>
</dbReference>
<dbReference type="InterPro" id="IPR027417">
    <property type="entry name" value="P-loop_NTPase"/>
</dbReference>
<evidence type="ECO:0000256" key="3">
    <source>
        <dbReference type="ARBA" id="ARBA00022741"/>
    </source>
</evidence>
<dbReference type="CDD" id="cd03214">
    <property type="entry name" value="ABC_Iron-Siderophores_B12_Hemin"/>
    <property type="match status" value="1"/>
</dbReference>
<dbReference type="PROSITE" id="PS00211">
    <property type="entry name" value="ABC_TRANSPORTER_1"/>
    <property type="match status" value="1"/>
</dbReference>
<dbReference type="PANTHER" id="PTHR42734">
    <property type="entry name" value="METAL TRANSPORT SYSTEM ATP-BINDING PROTEIN TM_0124-RELATED"/>
    <property type="match status" value="1"/>
</dbReference>
<dbReference type="InterPro" id="IPR003439">
    <property type="entry name" value="ABC_transporter-like_ATP-bd"/>
</dbReference>
<dbReference type="InterPro" id="IPR017871">
    <property type="entry name" value="ABC_transporter-like_CS"/>
</dbReference>
<evidence type="ECO:0000313" key="7">
    <source>
        <dbReference type="Proteomes" id="UP001611383"/>
    </source>
</evidence>
<dbReference type="InterPro" id="IPR003593">
    <property type="entry name" value="AAA+_ATPase"/>
</dbReference>
<dbReference type="SUPFAM" id="SSF52540">
    <property type="entry name" value="P-loop containing nucleoside triphosphate hydrolases"/>
    <property type="match status" value="1"/>
</dbReference>